<dbReference type="SUPFAM" id="SSF56219">
    <property type="entry name" value="DNase I-like"/>
    <property type="match status" value="1"/>
</dbReference>
<dbReference type="InterPro" id="IPR036691">
    <property type="entry name" value="Endo/exonu/phosph_ase_sf"/>
</dbReference>
<dbReference type="Gene3D" id="3.60.10.10">
    <property type="entry name" value="Endonuclease/exonuclease/phosphatase"/>
    <property type="match status" value="1"/>
</dbReference>
<protein>
    <recommendedName>
        <fullName evidence="3">Endonuclease/exonuclease/phosphatase domain-containing protein</fullName>
    </recommendedName>
</protein>
<dbReference type="Proteomes" id="UP001324115">
    <property type="component" value="Unassembled WGS sequence"/>
</dbReference>
<evidence type="ECO:0008006" key="3">
    <source>
        <dbReference type="Google" id="ProtNLM"/>
    </source>
</evidence>
<reference evidence="1 2" key="1">
    <citation type="journal article" date="2023" name="G3 (Bethesda)">
        <title>A haplotype-resolved chromosome-scale genome for Quercus rubra L. provides insights into the genetics of adaptive traits for red oak species.</title>
        <authorList>
            <person name="Kapoor B."/>
            <person name="Jenkins J."/>
            <person name="Schmutz J."/>
            <person name="Zhebentyayeva T."/>
            <person name="Kuelheim C."/>
            <person name="Coggeshall M."/>
            <person name="Heim C."/>
            <person name="Lasky J.R."/>
            <person name="Leites L."/>
            <person name="Islam-Faridi N."/>
            <person name="Romero-Severson J."/>
            <person name="DeLeo V.L."/>
            <person name="Lucas S.M."/>
            <person name="Lazic D."/>
            <person name="Gailing O."/>
            <person name="Carlson J."/>
            <person name="Staton M."/>
        </authorList>
    </citation>
    <scope>NUCLEOTIDE SEQUENCE [LARGE SCALE GENOMIC DNA]</scope>
    <source>
        <strain evidence="1">Pseudo-F2</strain>
    </source>
</reference>
<organism evidence="1 2">
    <name type="scientific">Quercus rubra</name>
    <name type="common">Northern red oak</name>
    <name type="synonym">Quercus borealis</name>
    <dbReference type="NCBI Taxonomy" id="3512"/>
    <lineage>
        <taxon>Eukaryota</taxon>
        <taxon>Viridiplantae</taxon>
        <taxon>Streptophyta</taxon>
        <taxon>Embryophyta</taxon>
        <taxon>Tracheophyta</taxon>
        <taxon>Spermatophyta</taxon>
        <taxon>Magnoliopsida</taxon>
        <taxon>eudicotyledons</taxon>
        <taxon>Gunneridae</taxon>
        <taxon>Pentapetalae</taxon>
        <taxon>rosids</taxon>
        <taxon>fabids</taxon>
        <taxon>Fagales</taxon>
        <taxon>Fagaceae</taxon>
        <taxon>Quercus</taxon>
    </lineage>
</organism>
<evidence type="ECO:0000313" key="1">
    <source>
        <dbReference type="EMBL" id="KAK4595957.1"/>
    </source>
</evidence>
<dbReference type="PANTHER" id="PTHR35218:SF9">
    <property type="entry name" value="ENDONUCLEASE_EXONUCLEASE_PHOSPHATASE DOMAIN-CONTAINING PROTEIN"/>
    <property type="match status" value="1"/>
</dbReference>
<accession>A0AAN7FKF4</accession>
<dbReference type="AlphaFoldDB" id="A0AAN7FKF4"/>
<evidence type="ECO:0000313" key="2">
    <source>
        <dbReference type="Proteomes" id="UP001324115"/>
    </source>
</evidence>
<dbReference type="PANTHER" id="PTHR35218">
    <property type="entry name" value="RNASE H DOMAIN-CONTAINING PROTEIN"/>
    <property type="match status" value="1"/>
</dbReference>
<comment type="caution">
    <text evidence="1">The sequence shown here is derived from an EMBL/GenBank/DDBJ whole genome shotgun (WGS) entry which is preliminary data.</text>
</comment>
<keyword evidence="2" id="KW-1185">Reference proteome</keyword>
<dbReference type="EMBL" id="JAXUIC010000003">
    <property type="protein sequence ID" value="KAK4595957.1"/>
    <property type="molecule type" value="Genomic_DNA"/>
</dbReference>
<gene>
    <name evidence="1" type="ORF">RGQ29_014161</name>
</gene>
<name>A0AAN7FKF4_QUERU</name>
<proteinExistence type="predicted"/>
<sequence>MNILIWNSRGALKPSFQTYIHELARRHDPVIFVIIETKLGGSKAKEVSDRLPFDGAIHMETIGFFGGLWLLWNEDKVEIRELAKTEQEIHVEVKVLTSNLSWIFSAIYASPRSEERCIFWNNLAKVTELHNKPWIMAGILTNLLFRRINLVEGALV</sequence>